<accession>A0A443Q952</accession>
<dbReference type="OrthoDB" id="269227at2759"/>
<dbReference type="GO" id="GO:0016614">
    <property type="term" value="F:oxidoreductase activity, acting on CH-OH group of donors"/>
    <property type="evidence" value="ECO:0007669"/>
    <property type="project" value="InterPro"/>
</dbReference>
<evidence type="ECO:0000259" key="1">
    <source>
        <dbReference type="Pfam" id="PF05199"/>
    </source>
</evidence>
<dbReference type="Proteomes" id="UP000288716">
    <property type="component" value="Unassembled WGS sequence"/>
</dbReference>
<comment type="caution">
    <text evidence="2">The sequence shown here is derived from an EMBL/GenBank/DDBJ whole genome shotgun (WGS) entry which is preliminary data.</text>
</comment>
<reference evidence="2 3" key="1">
    <citation type="journal article" date="2018" name="Gigascience">
        <title>Genomes of trombidid mites reveal novel predicted allergens and laterally-transferred genes associated with secondary metabolism.</title>
        <authorList>
            <person name="Dong X."/>
            <person name="Chaisiri K."/>
            <person name="Xia D."/>
            <person name="Armstrong S.D."/>
            <person name="Fang Y."/>
            <person name="Donnelly M.J."/>
            <person name="Kadowaki T."/>
            <person name="McGarry J.W."/>
            <person name="Darby A.C."/>
            <person name="Makepeace B.L."/>
        </authorList>
    </citation>
    <scope>NUCLEOTIDE SEQUENCE [LARGE SCALE GENOMIC DNA]</scope>
    <source>
        <strain evidence="2">UoL-UT</strain>
    </source>
</reference>
<dbReference type="AlphaFoldDB" id="A0A443Q952"/>
<dbReference type="SUPFAM" id="SSF54373">
    <property type="entry name" value="FAD-linked reductases, C-terminal domain"/>
    <property type="match status" value="1"/>
</dbReference>
<dbReference type="InterPro" id="IPR007867">
    <property type="entry name" value="GMC_OxRtase_C"/>
</dbReference>
<evidence type="ECO:0000313" key="3">
    <source>
        <dbReference type="Proteomes" id="UP000288716"/>
    </source>
</evidence>
<name>A0A443Q952_9ACAR</name>
<feature type="domain" description="Glucose-methanol-choline oxidoreductase C-terminal" evidence="1">
    <location>
        <begin position="12"/>
        <end position="58"/>
    </location>
</feature>
<dbReference type="VEuPathDB" id="VectorBase:LDEU014576"/>
<organism evidence="2 3">
    <name type="scientific">Leptotrombidium deliense</name>
    <dbReference type="NCBI Taxonomy" id="299467"/>
    <lineage>
        <taxon>Eukaryota</taxon>
        <taxon>Metazoa</taxon>
        <taxon>Ecdysozoa</taxon>
        <taxon>Arthropoda</taxon>
        <taxon>Chelicerata</taxon>
        <taxon>Arachnida</taxon>
        <taxon>Acari</taxon>
        <taxon>Acariformes</taxon>
        <taxon>Trombidiformes</taxon>
        <taxon>Prostigmata</taxon>
        <taxon>Anystina</taxon>
        <taxon>Parasitengona</taxon>
        <taxon>Trombiculoidea</taxon>
        <taxon>Trombiculidae</taxon>
        <taxon>Leptotrombidium</taxon>
    </lineage>
</organism>
<evidence type="ECO:0000313" key="2">
    <source>
        <dbReference type="EMBL" id="RWR99507.1"/>
    </source>
</evidence>
<keyword evidence="3" id="KW-1185">Reference proteome</keyword>
<proteinExistence type="predicted"/>
<sequence length="72" mass="8045">MSLSTVVLVSVDSRGTITLKSSNPFDKPKVDPKYLTSEKDKNSLTWGLKTSLDILKDMYSRPSEGYVNIADY</sequence>
<feature type="non-terminal residue" evidence="2">
    <location>
        <position position="72"/>
    </location>
</feature>
<dbReference type="Pfam" id="PF05199">
    <property type="entry name" value="GMC_oxred_C"/>
    <property type="match status" value="1"/>
</dbReference>
<dbReference type="EMBL" id="NCKV01063392">
    <property type="protein sequence ID" value="RWR99507.1"/>
    <property type="molecule type" value="Genomic_DNA"/>
</dbReference>
<protein>
    <submittedName>
        <fullName evidence="2">Glucose-methanol-choline oxidoreductase-like protein</fullName>
    </submittedName>
</protein>
<dbReference type="Gene3D" id="3.30.560.10">
    <property type="entry name" value="Glucose Oxidase, domain 3"/>
    <property type="match status" value="1"/>
</dbReference>
<gene>
    <name evidence="2" type="ORF">B4U80_14826</name>
</gene>